<accession>A0A915CIR6</accession>
<dbReference type="Pfam" id="PF00053">
    <property type="entry name" value="EGF_laminin"/>
    <property type="match status" value="1"/>
</dbReference>
<dbReference type="InterPro" id="IPR002049">
    <property type="entry name" value="LE_dom"/>
</dbReference>
<reference evidence="3" key="1">
    <citation type="submission" date="2022-11" db="UniProtKB">
        <authorList>
            <consortium name="WormBaseParasite"/>
        </authorList>
    </citation>
    <scope>IDENTIFICATION</scope>
</reference>
<evidence type="ECO:0000313" key="3">
    <source>
        <dbReference type="WBParaSite" id="PgR188_g006_t01"/>
    </source>
</evidence>
<protein>
    <submittedName>
        <fullName evidence="3">Laminin EGF-like domain-containing protein</fullName>
    </submittedName>
</protein>
<evidence type="ECO:0000259" key="1">
    <source>
        <dbReference type="Pfam" id="PF00053"/>
    </source>
</evidence>
<keyword evidence="2" id="KW-1185">Reference proteome</keyword>
<organism evidence="2 3">
    <name type="scientific">Parascaris univalens</name>
    <name type="common">Nematode worm</name>
    <dbReference type="NCBI Taxonomy" id="6257"/>
    <lineage>
        <taxon>Eukaryota</taxon>
        <taxon>Metazoa</taxon>
        <taxon>Ecdysozoa</taxon>
        <taxon>Nematoda</taxon>
        <taxon>Chromadorea</taxon>
        <taxon>Rhabditida</taxon>
        <taxon>Spirurina</taxon>
        <taxon>Ascaridomorpha</taxon>
        <taxon>Ascaridoidea</taxon>
        <taxon>Ascarididae</taxon>
        <taxon>Parascaris</taxon>
    </lineage>
</organism>
<name>A0A915CIR6_PARUN</name>
<feature type="domain" description="Laminin EGF-like" evidence="1">
    <location>
        <begin position="124"/>
        <end position="151"/>
    </location>
</feature>
<dbReference type="AlphaFoldDB" id="A0A915CIR6"/>
<evidence type="ECO:0000313" key="2">
    <source>
        <dbReference type="Proteomes" id="UP000887569"/>
    </source>
</evidence>
<dbReference type="WBParaSite" id="PgR188_g006_t01">
    <property type="protein sequence ID" value="PgR188_g006_t01"/>
    <property type="gene ID" value="PgR188_g006"/>
</dbReference>
<sequence>MYAIHSTDNASASDTLPVAVVSAVQMDSMRLNRIVNSDVIQCASGYYRVASGRYLGACVPCECNGHLGSCDADTVAVIIANTKHTVIIVSFVREGFCRCASAVLAKNVTATENNDLILERSRHPISGDCDLCLNNTDGRHCDTALSGIMGCYWRESCTDQTGVHFEKGSSLELPLPARVKRAAA</sequence>
<dbReference type="Proteomes" id="UP000887569">
    <property type="component" value="Unplaced"/>
</dbReference>
<proteinExistence type="predicted"/>
<dbReference type="Gene3D" id="2.10.25.10">
    <property type="entry name" value="Laminin"/>
    <property type="match status" value="1"/>
</dbReference>